<dbReference type="AlphaFoldDB" id="A0AAE0FJP2"/>
<evidence type="ECO:0000313" key="1">
    <source>
        <dbReference type="EMBL" id="KAK3261082.1"/>
    </source>
</evidence>
<accession>A0AAE0FJP2</accession>
<organism evidence="1 2">
    <name type="scientific">Cymbomonas tetramitiformis</name>
    <dbReference type="NCBI Taxonomy" id="36881"/>
    <lineage>
        <taxon>Eukaryota</taxon>
        <taxon>Viridiplantae</taxon>
        <taxon>Chlorophyta</taxon>
        <taxon>Pyramimonadophyceae</taxon>
        <taxon>Pyramimonadales</taxon>
        <taxon>Pyramimonadaceae</taxon>
        <taxon>Cymbomonas</taxon>
    </lineage>
</organism>
<evidence type="ECO:0000313" key="2">
    <source>
        <dbReference type="Proteomes" id="UP001190700"/>
    </source>
</evidence>
<keyword evidence="2" id="KW-1185">Reference proteome</keyword>
<gene>
    <name evidence="1" type="ORF">CYMTET_30000</name>
</gene>
<reference evidence="1 2" key="1">
    <citation type="journal article" date="2015" name="Genome Biol. Evol.">
        <title>Comparative Genomics of a Bacterivorous Green Alga Reveals Evolutionary Causalities and Consequences of Phago-Mixotrophic Mode of Nutrition.</title>
        <authorList>
            <person name="Burns J.A."/>
            <person name="Paasch A."/>
            <person name="Narechania A."/>
            <person name="Kim E."/>
        </authorList>
    </citation>
    <scope>NUCLEOTIDE SEQUENCE [LARGE SCALE GENOMIC DNA]</scope>
    <source>
        <strain evidence="1 2">PLY_AMNH</strain>
    </source>
</reference>
<sequence>MDSIPTIMFTLSDVFSEMVSVDWPSAAGSILSPRATTADAGFTSKGALRQASEESVSGQCAEVGGLSEGHSLINMVSDGSDSGLAVVDAEAANAGTAANKEDGDMQLELIALASINSGISRQAGLRNAAETATRPATPPSSNALSEADFEQCNSNAENLRPASELAASELDSYKGWAQAGLRAELE</sequence>
<dbReference type="EMBL" id="LGRX02017162">
    <property type="protein sequence ID" value="KAK3261082.1"/>
    <property type="molecule type" value="Genomic_DNA"/>
</dbReference>
<name>A0AAE0FJP2_9CHLO</name>
<dbReference type="Proteomes" id="UP001190700">
    <property type="component" value="Unassembled WGS sequence"/>
</dbReference>
<proteinExistence type="predicted"/>
<protein>
    <submittedName>
        <fullName evidence="1">Uncharacterized protein</fullName>
    </submittedName>
</protein>
<comment type="caution">
    <text evidence="1">The sequence shown here is derived from an EMBL/GenBank/DDBJ whole genome shotgun (WGS) entry which is preliminary data.</text>
</comment>